<dbReference type="PROSITE" id="PS50297">
    <property type="entry name" value="ANK_REP_REGION"/>
    <property type="match status" value="10"/>
</dbReference>
<gene>
    <name evidence="4" type="ORF">B0J15DRAFT_568985</name>
</gene>
<feature type="repeat" description="ANK" evidence="3">
    <location>
        <begin position="327"/>
        <end position="359"/>
    </location>
</feature>
<feature type="repeat" description="ANK" evidence="3">
    <location>
        <begin position="738"/>
        <end position="774"/>
    </location>
</feature>
<reference evidence="4" key="1">
    <citation type="journal article" date="2021" name="Nat. Commun.">
        <title>Genetic determinants of endophytism in the Arabidopsis root mycobiome.</title>
        <authorList>
            <person name="Mesny F."/>
            <person name="Miyauchi S."/>
            <person name="Thiergart T."/>
            <person name="Pickel B."/>
            <person name="Atanasova L."/>
            <person name="Karlsson M."/>
            <person name="Huettel B."/>
            <person name="Barry K.W."/>
            <person name="Haridas S."/>
            <person name="Chen C."/>
            <person name="Bauer D."/>
            <person name="Andreopoulos W."/>
            <person name="Pangilinan J."/>
            <person name="LaButti K."/>
            <person name="Riley R."/>
            <person name="Lipzen A."/>
            <person name="Clum A."/>
            <person name="Drula E."/>
            <person name="Henrissat B."/>
            <person name="Kohler A."/>
            <person name="Grigoriev I.V."/>
            <person name="Martin F.M."/>
            <person name="Hacquard S."/>
        </authorList>
    </citation>
    <scope>NUCLEOTIDE SEQUENCE</scope>
    <source>
        <strain evidence="4">FSSC 5 MPI-SDFR-AT-0091</strain>
    </source>
</reference>
<feature type="repeat" description="ANK" evidence="3">
    <location>
        <begin position="561"/>
        <end position="593"/>
    </location>
</feature>
<feature type="repeat" description="ANK" evidence="3">
    <location>
        <begin position="853"/>
        <end position="885"/>
    </location>
</feature>
<dbReference type="AlphaFoldDB" id="A0A9P9GHP5"/>
<dbReference type="Pfam" id="PF12796">
    <property type="entry name" value="Ank_2"/>
    <property type="match status" value="5"/>
</dbReference>
<dbReference type="PRINTS" id="PR01415">
    <property type="entry name" value="ANKYRIN"/>
</dbReference>
<dbReference type="Proteomes" id="UP000736672">
    <property type="component" value="Unassembled WGS sequence"/>
</dbReference>
<dbReference type="EMBL" id="JAGTJS010000021">
    <property type="protein sequence ID" value="KAH7239650.1"/>
    <property type="molecule type" value="Genomic_DNA"/>
</dbReference>
<feature type="repeat" description="ANK" evidence="3">
    <location>
        <begin position="496"/>
        <end position="528"/>
    </location>
</feature>
<organism evidence="4 5">
    <name type="scientific">Fusarium solani</name>
    <name type="common">Filamentous fungus</name>
    <dbReference type="NCBI Taxonomy" id="169388"/>
    <lineage>
        <taxon>Eukaryota</taxon>
        <taxon>Fungi</taxon>
        <taxon>Dikarya</taxon>
        <taxon>Ascomycota</taxon>
        <taxon>Pezizomycotina</taxon>
        <taxon>Sordariomycetes</taxon>
        <taxon>Hypocreomycetidae</taxon>
        <taxon>Hypocreales</taxon>
        <taxon>Nectriaceae</taxon>
        <taxon>Fusarium</taxon>
        <taxon>Fusarium solani species complex</taxon>
    </lineage>
</organism>
<evidence type="ECO:0000256" key="3">
    <source>
        <dbReference type="PROSITE-ProRule" id="PRU00023"/>
    </source>
</evidence>
<feature type="repeat" description="ANK" evidence="3">
    <location>
        <begin position="530"/>
        <end position="562"/>
    </location>
</feature>
<keyword evidence="2 3" id="KW-0040">ANK repeat</keyword>
<evidence type="ECO:0000313" key="5">
    <source>
        <dbReference type="Proteomes" id="UP000736672"/>
    </source>
</evidence>
<dbReference type="PANTHER" id="PTHR24123:SF33">
    <property type="entry name" value="PROTEIN HOS4"/>
    <property type="match status" value="1"/>
</dbReference>
<protein>
    <submittedName>
        <fullName evidence="4">Ankyrin repeat-containing domain protein</fullName>
    </submittedName>
</protein>
<keyword evidence="5" id="KW-1185">Reference proteome</keyword>
<dbReference type="PROSITE" id="PS50088">
    <property type="entry name" value="ANK_REPEAT"/>
    <property type="match status" value="10"/>
</dbReference>
<feature type="repeat" description="ANK" evidence="3">
    <location>
        <begin position="258"/>
        <end position="290"/>
    </location>
</feature>
<evidence type="ECO:0000256" key="1">
    <source>
        <dbReference type="ARBA" id="ARBA00022737"/>
    </source>
</evidence>
<dbReference type="SMART" id="SM00248">
    <property type="entry name" value="ANK"/>
    <property type="match status" value="16"/>
</dbReference>
<feature type="repeat" description="ANK" evidence="3">
    <location>
        <begin position="888"/>
        <end position="920"/>
    </location>
</feature>
<comment type="caution">
    <text evidence="4">The sequence shown here is derived from an EMBL/GenBank/DDBJ whole genome shotgun (WGS) entry which is preliminary data.</text>
</comment>
<dbReference type="PANTHER" id="PTHR24123">
    <property type="entry name" value="ANKYRIN REPEAT-CONTAINING"/>
    <property type="match status" value="1"/>
</dbReference>
<accession>A0A9P9GHP5</accession>
<proteinExistence type="predicted"/>
<dbReference type="InterPro" id="IPR051165">
    <property type="entry name" value="Multifunctional_ANK_Repeat"/>
</dbReference>
<dbReference type="SUPFAM" id="SSF48403">
    <property type="entry name" value="Ankyrin repeat"/>
    <property type="match status" value="4"/>
</dbReference>
<evidence type="ECO:0000313" key="4">
    <source>
        <dbReference type="EMBL" id="KAH7239650.1"/>
    </source>
</evidence>
<keyword evidence="1" id="KW-0677">Repeat</keyword>
<evidence type="ECO:0000256" key="2">
    <source>
        <dbReference type="ARBA" id="ARBA00023043"/>
    </source>
</evidence>
<dbReference type="InterPro" id="IPR002110">
    <property type="entry name" value="Ankyrin_rpt"/>
</dbReference>
<feature type="repeat" description="ANK" evidence="3">
    <location>
        <begin position="358"/>
        <end position="390"/>
    </location>
</feature>
<dbReference type="Gene3D" id="1.25.40.20">
    <property type="entry name" value="Ankyrin repeat-containing domain"/>
    <property type="match status" value="4"/>
</dbReference>
<dbReference type="OrthoDB" id="539213at2759"/>
<dbReference type="InterPro" id="IPR036770">
    <property type="entry name" value="Ankyrin_rpt-contain_sf"/>
</dbReference>
<feature type="repeat" description="ANK" evidence="3">
    <location>
        <begin position="674"/>
        <end position="706"/>
    </location>
</feature>
<sequence length="947" mass="103010">MKKYASKEQWKRADALIRKRKVEGKNTEILVNGKLVSAKKLKKELERYAWQRTYGQQPSVEDSLAGVIARTPPASTMAITLGCSNPVFQFHVQLHWLMTRNSTIAPDPGMPRPDLPSSPNQAGIVPFVKKLLLAWSGTKAFSEALSLIQEEMPRMPDLGAIAQVGRRDANAWSLPLEWAVYRCTNNLLDPHQIDELLGFASASGNIAVLKAICRMPGPTTKVLLSNLLPGAIRLRDLVLAHFLLDLGAHPDARDGSYRKTTPLHTAVECHEEHAVQLLLAHGADPDLADYTDATPLHLSIAKPGGLAIAKMLVQAGADLDLPGCRRWGNSPLMIAVANRDMEATKFLIEAGADMDFISERSALQIAVETRNVEIVKFLLNKGADPNIGADINDALENCQIPLYLRLPLKAAVCKSKITESGISVSIDLSHSEQQCRREIINLLLQAGANVNALPLRAGGEVTETPLQAASRLGDLEIFSLFISHGGDIHAPALEDKGMTCLQGAAHAGSIDIAYLLLLMGADVNAAPSMDGWTALQAAAATGKIELVKMMLKWGANINQRSPQTALEAAIDYRQDTVVELLLDAGADINQCGRVGSAFFSAIAQRRHGLLQRLIARRAHPDPPGCHVSPLVAAINQKWAYAAQLLICAGADVNKRCAYPSEYSLLEDNVNWNWDITSPLMAAIETREVKFVEMLLDAGAELNNQASHCLQLAVENRSIDIIQILLRNGVDLNKFPTAFEKTPLQFAVLEEEEEIDLKVIKILIAAGADVNAVSCGDYPLQIVCNKILDMGENDQESRRYPQARDLLLEAGADPGLFKHNHNKLKHAAKEGNIVEVRSCLLGGEDVNEPANDEGGATALQYAAMHGHLNIAMLLIENGAHINAPGAKTHGRTALQGAAENGRLDMVHLLLEHDDEPGLLEERCHDAAEFAEEEGHKVIAQILQEWKSS</sequence>
<name>A0A9P9GHP5_FUSSL</name>